<gene>
    <name evidence="7" type="ORF">PAC_05154</name>
</gene>
<dbReference type="InterPro" id="IPR050493">
    <property type="entry name" value="FAD-dep_Monooxygenase_BioMet"/>
</dbReference>
<dbReference type="STRING" id="576137.A0A1L7WR69"/>
<keyword evidence="8" id="KW-1185">Reference proteome</keyword>
<evidence type="ECO:0000259" key="6">
    <source>
        <dbReference type="Pfam" id="PF01494"/>
    </source>
</evidence>
<sequence length="400" mass="44638">MLKMSQNGSSPNIKLHVLIVGAGIAGLSAARALRLCGHSVEIFERSKFSNEVGAAVTISPNGTRVLQALGFNFTKVGGVDIRFLRTGNARTMDITADIDTGCAEEIYGAPHQAMHRQDLHSELLRLATLEPDSDSADLGQLKGLHMGVKITKIDIQNSILELDDGRYFQGDVVIGADGLHSDIRAAALGRRQEPIDTEWQIYRFLLPREKVMDDEIISGLKVGNSRLMFNCPDRNGVVNSRQANDILYWRVYEREPLPNFVHHHTILVGDAGHAMTPFTAAGATQALEDAGALLGLFKDLKDGEGEVGRRLGLTGSTTPFKDGRRNPLADENLRIELLDEDLPSELRGLGPQNPKRLAFDFKYDVFRKCREVLAEEVEFQELWFWVFTWMRNRYDYEVFG</sequence>
<dbReference type="EMBL" id="FJOG01000006">
    <property type="protein sequence ID" value="CZR55267.1"/>
    <property type="molecule type" value="Genomic_DNA"/>
</dbReference>
<dbReference type="PANTHER" id="PTHR13789:SF314">
    <property type="entry name" value="FAD-BINDING DOMAIN-CONTAINING PROTEIN"/>
    <property type="match status" value="1"/>
</dbReference>
<evidence type="ECO:0000313" key="8">
    <source>
        <dbReference type="Proteomes" id="UP000184330"/>
    </source>
</evidence>
<dbReference type="Gene3D" id="3.30.9.30">
    <property type="match status" value="1"/>
</dbReference>
<dbReference type="PANTHER" id="PTHR13789">
    <property type="entry name" value="MONOOXYGENASE"/>
    <property type="match status" value="1"/>
</dbReference>
<dbReference type="PRINTS" id="PR00420">
    <property type="entry name" value="RNGMNOXGNASE"/>
</dbReference>
<proteinExistence type="inferred from homology"/>
<keyword evidence="5" id="KW-0503">Monooxygenase</keyword>
<dbReference type="Proteomes" id="UP000184330">
    <property type="component" value="Unassembled WGS sequence"/>
</dbReference>
<evidence type="ECO:0000256" key="3">
    <source>
        <dbReference type="ARBA" id="ARBA00022827"/>
    </source>
</evidence>
<keyword evidence="2" id="KW-0285">Flavoprotein</keyword>
<dbReference type="Gene3D" id="3.50.50.60">
    <property type="entry name" value="FAD/NAD(P)-binding domain"/>
    <property type="match status" value="2"/>
</dbReference>
<dbReference type="AlphaFoldDB" id="A0A1L7WR69"/>
<dbReference type="InterPro" id="IPR036188">
    <property type="entry name" value="FAD/NAD-bd_sf"/>
</dbReference>
<comment type="similarity">
    <text evidence="1">Belongs to the paxM FAD-dependent monooxygenase family.</text>
</comment>
<keyword evidence="4" id="KW-0560">Oxidoreductase</keyword>
<dbReference type="GO" id="GO:0071949">
    <property type="term" value="F:FAD binding"/>
    <property type="evidence" value="ECO:0007669"/>
    <property type="project" value="InterPro"/>
</dbReference>
<feature type="domain" description="FAD-binding" evidence="6">
    <location>
        <begin position="15"/>
        <end position="187"/>
    </location>
</feature>
<evidence type="ECO:0000256" key="5">
    <source>
        <dbReference type="ARBA" id="ARBA00023033"/>
    </source>
</evidence>
<dbReference type="OrthoDB" id="9993796at2759"/>
<dbReference type="Gene3D" id="3.30.9.10">
    <property type="entry name" value="D-Amino Acid Oxidase, subunit A, domain 2"/>
    <property type="match status" value="1"/>
</dbReference>
<evidence type="ECO:0000313" key="7">
    <source>
        <dbReference type="EMBL" id="CZR55267.1"/>
    </source>
</evidence>
<reference evidence="7 8" key="1">
    <citation type="submission" date="2016-03" db="EMBL/GenBank/DDBJ databases">
        <authorList>
            <person name="Ploux O."/>
        </authorList>
    </citation>
    <scope>NUCLEOTIDE SEQUENCE [LARGE SCALE GENOMIC DNA]</scope>
    <source>
        <strain evidence="7 8">UAMH 11012</strain>
    </source>
</reference>
<organism evidence="7 8">
    <name type="scientific">Phialocephala subalpina</name>
    <dbReference type="NCBI Taxonomy" id="576137"/>
    <lineage>
        <taxon>Eukaryota</taxon>
        <taxon>Fungi</taxon>
        <taxon>Dikarya</taxon>
        <taxon>Ascomycota</taxon>
        <taxon>Pezizomycotina</taxon>
        <taxon>Leotiomycetes</taxon>
        <taxon>Helotiales</taxon>
        <taxon>Mollisiaceae</taxon>
        <taxon>Phialocephala</taxon>
        <taxon>Phialocephala fortinii species complex</taxon>
    </lineage>
</organism>
<keyword evidence="3" id="KW-0274">FAD</keyword>
<dbReference type="SUPFAM" id="SSF51905">
    <property type="entry name" value="FAD/NAD(P)-binding domain"/>
    <property type="match status" value="1"/>
</dbReference>
<evidence type="ECO:0000256" key="2">
    <source>
        <dbReference type="ARBA" id="ARBA00022630"/>
    </source>
</evidence>
<evidence type="ECO:0000256" key="4">
    <source>
        <dbReference type="ARBA" id="ARBA00023002"/>
    </source>
</evidence>
<accession>A0A1L7WR69</accession>
<name>A0A1L7WR69_9HELO</name>
<dbReference type="InterPro" id="IPR002938">
    <property type="entry name" value="FAD-bd"/>
</dbReference>
<dbReference type="GO" id="GO:0004497">
    <property type="term" value="F:monooxygenase activity"/>
    <property type="evidence" value="ECO:0007669"/>
    <property type="project" value="UniProtKB-KW"/>
</dbReference>
<dbReference type="Pfam" id="PF01494">
    <property type="entry name" value="FAD_binding_3"/>
    <property type="match status" value="1"/>
</dbReference>
<evidence type="ECO:0000256" key="1">
    <source>
        <dbReference type="ARBA" id="ARBA00007992"/>
    </source>
</evidence>
<protein>
    <recommendedName>
        <fullName evidence="6">FAD-binding domain-containing protein</fullName>
    </recommendedName>
</protein>